<sequence length="38" mass="3883">MVNALLPPGLSGCPALNEIDPWEGRSEPGHLVGATGRA</sequence>
<evidence type="ECO:0000313" key="1">
    <source>
        <dbReference type="EMBL" id="EPX61045.1"/>
    </source>
</evidence>
<proteinExistence type="predicted"/>
<reference evidence="1" key="1">
    <citation type="submission" date="2013-05" db="EMBL/GenBank/DDBJ databases">
        <title>Genome assembly of Cystobacter fuscus DSM 2262.</title>
        <authorList>
            <person name="Sharma G."/>
            <person name="Khatri I."/>
            <person name="Kaur C."/>
            <person name="Mayilraj S."/>
            <person name="Subramanian S."/>
        </authorList>
    </citation>
    <scope>NUCLEOTIDE SEQUENCE [LARGE SCALE GENOMIC DNA]</scope>
    <source>
        <strain evidence="1">DSM 2262</strain>
    </source>
</reference>
<name>S9P9G6_CYSF2</name>
<gene>
    <name evidence="1" type="ORF">D187_001697</name>
</gene>
<dbReference type="EMBL" id="ANAH02000011">
    <property type="protein sequence ID" value="EPX61045.1"/>
    <property type="molecule type" value="Genomic_DNA"/>
</dbReference>
<evidence type="ECO:0000313" key="2">
    <source>
        <dbReference type="Proteomes" id="UP000011682"/>
    </source>
</evidence>
<organism evidence="1 2">
    <name type="scientific">Cystobacter fuscus (strain ATCC 25194 / DSM 2262 / NBRC 100088 / M29)</name>
    <dbReference type="NCBI Taxonomy" id="1242864"/>
    <lineage>
        <taxon>Bacteria</taxon>
        <taxon>Pseudomonadati</taxon>
        <taxon>Myxococcota</taxon>
        <taxon>Myxococcia</taxon>
        <taxon>Myxococcales</taxon>
        <taxon>Cystobacterineae</taxon>
        <taxon>Archangiaceae</taxon>
        <taxon>Cystobacter</taxon>
    </lineage>
</organism>
<keyword evidence="2" id="KW-1185">Reference proteome</keyword>
<comment type="caution">
    <text evidence="1">The sequence shown here is derived from an EMBL/GenBank/DDBJ whole genome shotgun (WGS) entry which is preliminary data.</text>
</comment>
<dbReference type="Proteomes" id="UP000011682">
    <property type="component" value="Unassembled WGS sequence"/>
</dbReference>
<accession>S9P9G6</accession>
<dbReference type="AlphaFoldDB" id="S9P9G6"/>
<protein>
    <submittedName>
        <fullName evidence="1">Uncharacterized protein</fullName>
    </submittedName>
</protein>